<evidence type="ECO:0000256" key="1">
    <source>
        <dbReference type="ARBA" id="ARBA00022737"/>
    </source>
</evidence>
<organism evidence="3">
    <name type="scientific">Enterobacter mori</name>
    <dbReference type="NCBI Taxonomy" id="539813"/>
    <lineage>
        <taxon>Bacteria</taxon>
        <taxon>Pseudomonadati</taxon>
        <taxon>Pseudomonadota</taxon>
        <taxon>Gammaproteobacteria</taxon>
        <taxon>Enterobacterales</taxon>
        <taxon>Enterobacteriaceae</taxon>
        <taxon>Enterobacter</taxon>
    </lineage>
</organism>
<keyword evidence="2" id="KW-0040">ANK repeat</keyword>
<protein>
    <submittedName>
        <fullName evidence="3">Ankyrin repeat domain-containing protein</fullName>
    </submittedName>
</protein>
<evidence type="ECO:0000256" key="2">
    <source>
        <dbReference type="ARBA" id="ARBA00023043"/>
    </source>
</evidence>
<proteinExistence type="predicted"/>
<dbReference type="Gene3D" id="1.25.40.20">
    <property type="entry name" value="Ankyrin repeat-containing domain"/>
    <property type="match status" value="2"/>
</dbReference>
<dbReference type="SUPFAM" id="SSF48403">
    <property type="entry name" value="Ankyrin repeat"/>
    <property type="match status" value="1"/>
</dbReference>
<dbReference type="AlphaFoldDB" id="A0A7T0E077"/>
<sequence length="253" mass="28044">MLLAVALCVPFLILGCKQNMELNPKDYFSGQQLVLAEVIEKGDEQSVQKLVTHTDLNKPGKHEMTLLFWALGNAMNEKKTAEQLNIVTTLVKAGADPLQPRSNGKYSPAEFVLNADSGVWIKALLDGGLSPDAKDKTFDKPIIFQSIKAKNTETLKVMLDYGANVNTVNSLGSTLLFEAFDYHSYDHVFLLLERGANPEIRADNGWTMVNQLQRMLNSPGKSSDEYELLTKIKNAVIKHGGKWPPEAVKRGIE</sequence>
<dbReference type="SMART" id="SM00248">
    <property type="entry name" value="ANK"/>
    <property type="match status" value="3"/>
</dbReference>
<dbReference type="PANTHER" id="PTHR24198">
    <property type="entry name" value="ANKYRIN REPEAT AND PROTEIN KINASE DOMAIN-CONTAINING PROTEIN"/>
    <property type="match status" value="1"/>
</dbReference>
<keyword evidence="1" id="KW-0677">Repeat</keyword>
<accession>A0A7T0E077</accession>
<evidence type="ECO:0000313" key="3">
    <source>
        <dbReference type="EMBL" id="QPK02754.1"/>
    </source>
</evidence>
<dbReference type="EMBL" id="CP061801">
    <property type="protein sequence ID" value="QPK02754.1"/>
    <property type="molecule type" value="Genomic_DNA"/>
</dbReference>
<gene>
    <name evidence="3" type="ORF">IDM36_12310</name>
</gene>
<dbReference type="InterPro" id="IPR002110">
    <property type="entry name" value="Ankyrin_rpt"/>
</dbReference>
<name>A0A7T0E077_9ENTR</name>
<reference evidence="3" key="1">
    <citation type="submission" date="2020-09" db="EMBL/GenBank/DDBJ databases">
        <title>First Report of a novel Colistin-Resistant species of Enterobacter cloacae complex Producing MCR-5 isolated from hospital sewage water.</title>
        <authorList>
            <person name="Zhou K."/>
        </authorList>
    </citation>
    <scope>NUCLEOTIDE SEQUENCE [LARGE SCALE GENOMIC DNA]</scope>
    <source>
        <strain evidence="3">HSW1412</strain>
    </source>
</reference>
<dbReference type="Pfam" id="PF12796">
    <property type="entry name" value="Ank_2"/>
    <property type="match status" value="1"/>
</dbReference>
<dbReference type="InterPro" id="IPR036770">
    <property type="entry name" value="Ankyrin_rpt-contain_sf"/>
</dbReference>
<dbReference type="PANTHER" id="PTHR24198:SF165">
    <property type="entry name" value="ANKYRIN REPEAT-CONTAINING PROTEIN-RELATED"/>
    <property type="match status" value="1"/>
</dbReference>